<dbReference type="InterPro" id="IPR027417">
    <property type="entry name" value="P-loop_NTPase"/>
</dbReference>
<dbReference type="EMBL" id="BMNL01000003">
    <property type="protein sequence ID" value="GGP21928.1"/>
    <property type="molecule type" value="Genomic_DNA"/>
</dbReference>
<dbReference type="InterPro" id="IPR003439">
    <property type="entry name" value="ABC_transporter-like_ATP-bd"/>
</dbReference>
<dbReference type="InterPro" id="IPR017871">
    <property type="entry name" value="ABC_transporter-like_CS"/>
</dbReference>
<reference evidence="10" key="2">
    <citation type="submission" date="2020-09" db="EMBL/GenBank/DDBJ databases">
        <authorList>
            <person name="Sun Q."/>
            <person name="Ohkuma M."/>
        </authorList>
    </citation>
    <scope>NUCLEOTIDE SEQUENCE</scope>
    <source>
        <strain evidence="10">JCM 10088</strain>
    </source>
</reference>
<sequence length="326" mass="36182">MSIRINDLTHSLQSFRLGPINLAIDGDYFVLIGPTGSGKSTLLRLIAGAFFPRGGTIIIDGVDVTHAPPERRNLSFVPQDYALFSIMSVRSNIEFGLKARGIPREERERRVSYIADKLGIRNLLDREPNTLSGGERQKVALARALAPNPRILLLDEPLSMLDSNSRMEFVELLKSIHREYNLTVIHVTHDFEEAYALADKVGVIMGGQMRYVGDKEFLFNSPPDIDVARFIGYRNNVVDGRIMGLDGILFIRPEWIEIGNFDSLRGTVTNVIDSLSGFYVEVTINGNKLVSLARSRPDLGAEVGVKILKYNVLPRIERGGASEGNA</sequence>
<dbReference type="EC" id="7.3.2.6" evidence="6"/>
<evidence type="ECO:0000256" key="7">
    <source>
        <dbReference type="ARBA" id="ARBA00041133"/>
    </source>
</evidence>
<keyword evidence="1" id="KW-0813">Transport</keyword>
<gene>
    <name evidence="10" type="ORF">GCM10007981_15730</name>
</gene>
<dbReference type="SUPFAM" id="SSF52540">
    <property type="entry name" value="P-loop containing nucleoside triphosphate hydrolases"/>
    <property type="match status" value="1"/>
</dbReference>
<dbReference type="PANTHER" id="PTHR42781:SF4">
    <property type="entry name" value="SPERMIDINE_PUTRESCINE IMPORT ATP-BINDING PROTEIN POTA"/>
    <property type="match status" value="1"/>
</dbReference>
<dbReference type="RefSeq" id="WP_188596835.1">
    <property type="nucleotide sequence ID" value="NZ_BMNL01000003.1"/>
</dbReference>
<keyword evidence="11" id="KW-1185">Reference proteome</keyword>
<dbReference type="Pfam" id="PF00005">
    <property type="entry name" value="ABC_tran"/>
    <property type="match status" value="1"/>
</dbReference>
<proteinExistence type="inferred from homology"/>
<evidence type="ECO:0000313" key="10">
    <source>
        <dbReference type="EMBL" id="GGP21928.1"/>
    </source>
</evidence>
<evidence type="ECO:0000256" key="1">
    <source>
        <dbReference type="ARBA" id="ARBA00022448"/>
    </source>
</evidence>
<dbReference type="GO" id="GO:0016887">
    <property type="term" value="F:ATP hydrolysis activity"/>
    <property type="evidence" value="ECO:0007669"/>
    <property type="project" value="InterPro"/>
</dbReference>
<organism evidence="10 11">
    <name type="scientific">Thermocladium modestius</name>
    <dbReference type="NCBI Taxonomy" id="62609"/>
    <lineage>
        <taxon>Archaea</taxon>
        <taxon>Thermoproteota</taxon>
        <taxon>Thermoprotei</taxon>
        <taxon>Thermoproteales</taxon>
        <taxon>Thermoproteaceae</taxon>
        <taxon>Thermocladium</taxon>
    </lineage>
</organism>
<comment type="subunit">
    <text evidence="5">The complex is composed of two ATP-binding proteins (WtpC), two transmembrane proteins (WtpB) and a solute-binding protein (WtpA).</text>
</comment>
<evidence type="ECO:0000313" key="11">
    <source>
        <dbReference type="Proteomes" id="UP000610960"/>
    </source>
</evidence>
<keyword evidence="3 10" id="KW-0067">ATP-binding</keyword>
<dbReference type="AlphaFoldDB" id="A0A830H031"/>
<dbReference type="Proteomes" id="UP000610960">
    <property type="component" value="Unassembled WGS sequence"/>
</dbReference>
<evidence type="ECO:0000256" key="8">
    <source>
        <dbReference type="ARBA" id="ARBA00047936"/>
    </source>
</evidence>
<dbReference type="GO" id="GO:0005524">
    <property type="term" value="F:ATP binding"/>
    <property type="evidence" value="ECO:0007669"/>
    <property type="project" value="UniProtKB-KW"/>
</dbReference>
<feature type="domain" description="ABC transporter" evidence="9">
    <location>
        <begin position="3"/>
        <end position="231"/>
    </location>
</feature>
<dbReference type="GO" id="GO:1901238">
    <property type="term" value="F:ABC-type tungstate transporter activity"/>
    <property type="evidence" value="ECO:0007669"/>
    <property type="project" value="UniProtKB-EC"/>
</dbReference>
<evidence type="ECO:0000256" key="5">
    <source>
        <dbReference type="ARBA" id="ARBA00038781"/>
    </source>
</evidence>
<dbReference type="InterPro" id="IPR003593">
    <property type="entry name" value="AAA+_ATPase"/>
</dbReference>
<evidence type="ECO:0000259" key="9">
    <source>
        <dbReference type="PROSITE" id="PS50893"/>
    </source>
</evidence>
<name>A0A830H031_9CREN</name>
<dbReference type="SMART" id="SM00382">
    <property type="entry name" value="AAA"/>
    <property type="match status" value="1"/>
</dbReference>
<comment type="catalytic activity">
    <reaction evidence="8">
        <text>tungstate(in) + ATP + H2O = tungstate(out) + ADP + phosphate + H(+)</text>
        <dbReference type="Rhea" id="RHEA:35027"/>
        <dbReference type="ChEBI" id="CHEBI:15377"/>
        <dbReference type="ChEBI" id="CHEBI:15378"/>
        <dbReference type="ChEBI" id="CHEBI:30616"/>
        <dbReference type="ChEBI" id="CHEBI:43474"/>
        <dbReference type="ChEBI" id="CHEBI:46502"/>
        <dbReference type="ChEBI" id="CHEBI:456216"/>
        <dbReference type="EC" id="7.3.2.6"/>
    </reaction>
</comment>
<dbReference type="InterPro" id="IPR050093">
    <property type="entry name" value="ABC_SmlMolc_Importer"/>
</dbReference>
<evidence type="ECO:0000256" key="2">
    <source>
        <dbReference type="ARBA" id="ARBA00022741"/>
    </source>
</evidence>
<dbReference type="PROSITE" id="PS00211">
    <property type="entry name" value="ABC_TRANSPORTER_1"/>
    <property type="match status" value="1"/>
</dbReference>
<comment type="similarity">
    <text evidence="4">Belongs to the ABC transporter superfamily. Sulfate/tungstate importer (TC 3.A.1.6) family.</text>
</comment>
<accession>A0A830H031</accession>
<protein>
    <recommendedName>
        <fullName evidence="7">Molybdate/tungstate import ATP-binding protein WtpC</fullName>
        <ecNumber evidence="6">7.3.2.6</ecNumber>
    </recommendedName>
</protein>
<evidence type="ECO:0000256" key="6">
    <source>
        <dbReference type="ARBA" id="ARBA00039025"/>
    </source>
</evidence>
<dbReference type="PANTHER" id="PTHR42781">
    <property type="entry name" value="SPERMIDINE/PUTRESCINE IMPORT ATP-BINDING PROTEIN POTA"/>
    <property type="match status" value="1"/>
</dbReference>
<reference evidence="10" key="1">
    <citation type="journal article" date="2014" name="Int. J. Syst. Evol. Microbiol.">
        <title>Complete genome sequence of Corynebacterium casei LMG S-19264T (=DSM 44701T), isolated from a smear-ripened cheese.</title>
        <authorList>
            <consortium name="US DOE Joint Genome Institute (JGI-PGF)"/>
            <person name="Walter F."/>
            <person name="Albersmeier A."/>
            <person name="Kalinowski J."/>
            <person name="Ruckert C."/>
        </authorList>
    </citation>
    <scope>NUCLEOTIDE SEQUENCE</scope>
    <source>
        <strain evidence="10">JCM 10088</strain>
    </source>
</reference>
<evidence type="ECO:0000256" key="4">
    <source>
        <dbReference type="ARBA" id="ARBA00038307"/>
    </source>
</evidence>
<keyword evidence="2" id="KW-0547">Nucleotide-binding</keyword>
<evidence type="ECO:0000256" key="3">
    <source>
        <dbReference type="ARBA" id="ARBA00022840"/>
    </source>
</evidence>
<dbReference type="PROSITE" id="PS50893">
    <property type="entry name" value="ABC_TRANSPORTER_2"/>
    <property type="match status" value="1"/>
</dbReference>
<dbReference type="Gene3D" id="3.40.50.300">
    <property type="entry name" value="P-loop containing nucleotide triphosphate hydrolases"/>
    <property type="match status" value="1"/>
</dbReference>
<comment type="caution">
    <text evidence="10">The sequence shown here is derived from an EMBL/GenBank/DDBJ whole genome shotgun (WGS) entry which is preliminary data.</text>
</comment>
<dbReference type="OrthoDB" id="31298at2157"/>